<name>A0A090X5N9_9FLAO</name>
<accession>A0A090X5N9</accession>
<organism evidence="1 2">
    <name type="scientific">Algibacter lectus</name>
    <dbReference type="NCBI Taxonomy" id="221126"/>
    <lineage>
        <taxon>Bacteria</taxon>
        <taxon>Pseudomonadati</taxon>
        <taxon>Bacteroidota</taxon>
        <taxon>Flavobacteriia</taxon>
        <taxon>Flavobacteriales</taxon>
        <taxon>Flavobacteriaceae</taxon>
        <taxon>Algibacter</taxon>
    </lineage>
</organism>
<sequence>MVFIYNRHGALLKQIKPNQNGWDGTYRGMSLPDGSYWFVAHYKGENNENKELRGYFALKR</sequence>
<dbReference type="EMBL" id="BBNU01000008">
    <property type="protein sequence ID" value="GAL79862.1"/>
    <property type="molecule type" value="Genomic_DNA"/>
</dbReference>
<dbReference type="Proteomes" id="UP000029643">
    <property type="component" value="Unassembled WGS sequence"/>
</dbReference>
<proteinExistence type="predicted"/>
<evidence type="ECO:0000313" key="2">
    <source>
        <dbReference type="Proteomes" id="UP000029643"/>
    </source>
</evidence>
<dbReference type="NCBIfam" id="TIGR04131">
    <property type="entry name" value="Bac_Flav_CTERM"/>
    <property type="match status" value="1"/>
</dbReference>
<dbReference type="InterPro" id="IPR026341">
    <property type="entry name" value="T9SS_type_B"/>
</dbReference>
<gene>
    <name evidence="1" type="ORF">JCM19274_2534</name>
</gene>
<dbReference type="Pfam" id="PF13585">
    <property type="entry name" value="CHU_C"/>
    <property type="match status" value="1"/>
</dbReference>
<protein>
    <submittedName>
        <fullName evidence="1">Internalin</fullName>
    </submittedName>
</protein>
<evidence type="ECO:0000313" key="1">
    <source>
        <dbReference type="EMBL" id="GAL79862.1"/>
    </source>
</evidence>
<reference evidence="1 2" key="1">
    <citation type="journal article" date="2014" name="Genome Announc.">
        <title>Draft Genome Sequences of Marine Flavobacterium Algibacter lectus Strains SS8 and NR4.</title>
        <authorList>
            <person name="Takatani N."/>
            <person name="Nakanishi M."/>
            <person name="Meirelles P."/>
            <person name="Mino S."/>
            <person name="Suda W."/>
            <person name="Oshima K."/>
            <person name="Hattori M."/>
            <person name="Ohkuma M."/>
            <person name="Hosokawa M."/>
            <person name="Miyashita K."/>
            <person name="Thompson F.L."/>
            <person name="Niwa A."/>
            <person name="Sawabe T."/>
            <person name="Sawabe T."/>
        </authorList>
    </citation>
    <scope>NUCLEOTIDE SEQUENCE [LARGE SCALE GENOMIC DNA]</scope>
    <source>
        <strain evidence="2">JCM19274</strain>
    </source>
</reference>
<dbReference type="AlphaFoldDB" id="A0A090X5N9"/>
<comment type="caution">
    <text evidence="1">The sequence shown here is derived from an EMBL/GenBank/DDBJ whole genome shotgun (WGS) entry which is preliminary data.</text>
</comment>